<evidence type="ECO:0000259" key="1">
    <source>
        <dbReference type="Pfam" id="PF06568"/>
    </source>
</evidence>
<feature type="domain" description="YjiS-like" evidence="1">
    <location>
        <begin position="22"/>
        <end position="55"/>
    </location>
</feature>
<dbReference type="EMBL" id="JACXWY010000006">
    <property type="protein sequence ID" value="MBD3846582.1"/>
    <property type="molecule type" value="Genomic_DNA"/>
</dbReference>
<accession>A0A927I0R0</accession>
<reference evidence="2" key="1">
    <citation type="submission" date="2020-09" db="EMBL/GenBank/DDBJ databases">
        <title>Bosea spartocytisi sp. nov. a root nodule endophyte of Spartocytisus supranubius in the high mountain ecosystem fo the Teide National Park (Canary Islands, Spain).</title>
        <authorList>
            <person name="Pulido-Suarez L."/>
            <person name="Peix A."/>
            <person name="Igual J.M."/>
            <person name="Socas-Perez N."/>
            <person name="Velazquez E."/>
            <person name="Flores-Felix J.D."/>
            <person name="Leon-Barrios M."/>
        </authorList>
    </citation>
    <scope>NUCLEOTIDE SEQUENCE</scope>
    <source>
        <strain evidence="2">SSUT16</strain>
    </source>
</reference>
<keyword evidence="3" id="KW-1185">Reference proteome</keyword>
<dbReference type="InterPro" id="IPR009506">
    <property type="entry name" value="YjiS-like"/>
</dbReference>
<dbReference type="RefSeq" id="WP_038365749.1">
    <property type="nucleotide sequence ID" value="NZ_JACXWY010000006.1"/>
</dbReference>
<dbReference type="Proteomes" id="UP000619295">
    <property type="component" value="Unassembled WGS sequence"/>
</dbReference>
<name>A0A927I0R0_9HYPH</name>
<comment type="caution">
    <text evidence="2">The sequence shown here is derived from an EMBL/GenBank/DDBJ whole genome shotgun (WGS) entry which is preliminary data.</text>
</comment>
<evidence type="ECO:0000313" key="2">
    <source>
        <dbReference type="EMBL" id="MBD3846582.1"/>
    </source>
</evidence>
<sequence length="75" mass="8042">MTCLPQTAPLAPRAGASFLLGLLASWQRHAAAARTQRRLAMLDDRALCDLGLSRDVVDPPHPSDAAGLWLNRIPG</sequence>
<evidence type="ECO:0000313" key="3">
    <source>
        <dbReference type="Proteomes" id="UP000619295"/>
    </source>
</evidence>
<organism evidence="2 3">
    <name type="scientific">Bosea spartocytisi</name>
    <dbReference type="NCBI Taxonomy" id="2773451"/>
    <lineage>
        <taxon>Bacteria</taxon>
        <taxon>Pseudomonadati</taxon>
        <taxon>Pseudomonadota</taxon>
        <taxon>Alphaproteobacteria</taxon>
        <taxon>Hyphomicrobiales</taxon>
        <taxon>Boseaceae</taxon>
        <taxon>Bosea</taxon>
    </lineage>
</organism>
<gene>
    <name evidence="2" type="ORF">IED13_12810</name>
</gene>
<protein>
    <submittedName>
        <fullName evidence="2">DUF1127 domain-containing protein</fullName>
    </submittedName>
</protein>
<dbReference type="Pfam" id="PF06568">
    <property type="entry name" value="YjiS-like"/>
    <property type="match status" value="1"/>
</dbReference>
<proteinExistence type="predicted"/>
<dbReference type="AlphaFoldDB" id="A0A927I0R0"/>